<dbReference type="Pfam" id="PF05860">
    <property type="entry name" value="TPS"/>
    <property type="match status" value="1"/>
</dbReference>
<proteinExistence type="predicted"/>
<dbReference type="PANTHER" id="PTHR12338:SF8">
    <property type="entry name" value="HEME_HEMOPEXIN-BINDING PROTEIN"/>
    <property type="match status" value="1"/>
</dbReference>
<dbReference type="Gene3D" id="3.30.160.710">
    <property type="match status" value="16"/>
</dbReference>
<evidence type="ECO:0000256" key="3">
    <source>
        <dbReference type="ARBA" id="ARBA00022729"/>
    </source>
</evidence>
<gene>
    <name evidence="6" type="ORF">CSW64_11075</name>
</gene>
<evidence type="ECO:0000313" key="6">
    <source>
        <dbReference type="EMBL" id="ATQ42911.1"/>
    </source>
</evidence>
<evidence type="ECO:0000256" key="4">
    <source>
        <dbReference type="SAM" id="MobiDB-lite"/>
    </source>
</evidence>
<comment type="subcellular location">
    <subcellularLocation>
        <location evidence="1">Secreted</location>
    </subcellularLocation>
</comment>
<evidence type="ECO:0000313" key="7">
    <source>
        <dbReference type="Proteomes" id="UP000228945"/>
    </source>
</evidence>
<keyword evidence="3" id="KW-0732">Signal</keyword>
<dbReference type="Gene3D" id="2.160.20.110">
    <property type="match status" value="2"/>
</dbReference>
<dbReference type="SUPFAM" id="SSF51126">
    <property type="entry name" value="Pectin lyase-like"/>
    <property type="match status" value="1"/>
</dbReference>
<dbReference type="Gene3D" id="2.160.20.10">
    <property type="entry name" value="Single-stranded right-handed beta-helix, Pectin lyase-like"/>
    <property type="match status" value="1"/>
</dbReference>
<accession>A0A2D2AY58</accession>
<dbReference type="InterPro" id="IPR011050">
    <property type="entry name" value="Pectin_lyase_fold/virulence"/>
</dbReference>
<name>A0A2D2AY58_9CAUL</name>
<dbReference type="InterPro" id="IPR012334">
    <property type="entry name" value="Pectin_lyas_fold"/>
</dbReference>
<reference evidence="6 7" key="1">
    <citation type="submission" date="2017-10" db="EMBL/GenBank/DDBJ databases">
        <title>Genome sequence of Caulobacter mirabilis FWC38.</title>
        <authorList>
            <person name="Fiebig A."/>
            <person name="Crosson S."/>
        </authorList>
    </citation>
    <scope>NUCLEOTIDE SEQUENCE [LARGE SCALE GENOMIC DNA]</scope>
    <source>
        <strain evidence="6 7">FWC 38</strain>
    </source>
</reference>
<feature type="region of interest" description="Disordered" evidence="4">
    <location>
        <begin position="1"/>
        <end position="20"/>
    </location>
</feature>
<dbReference type="OrthoDB" id="1776524at2"/>
<dbReference type="InterPro" id="IPR008638">
    <property type="entry name" value="FhaB/CdiA-like_TPS"/>
</dbReference>
<dbReference type="EMBL" id="CP024201">
    <property type="protein sequence ID" value="ATQ42911.1"/>
    <property type="molecule type" value="Genomic_DNA"/>
</dbReference>
<protein>
    <recommendedName>
        <fullName evidence="5">Filamentous haemagglutinin FhaB/tRNA nuclease CdiA-like TPS domain-containing protein</fullName>
    </recommendedName>
</protein>
<keyword evidence="2" id="KW-0964">Secreted</keyword>
<dbReference type="KEGG" id="cmb:CSW64_11075"/>
<evidence type="ECO:0000256" key="2">
    <source>
        <dbReference type="ARBA" id="ARBA00022525"/>
    </source>
</evidence>
<dbReference type="Pfam" id="PF18676">
    <property type="entry name" value="MBG_2"/>
    <property type="match status" value="17"/>
</dbReference>
<organism evidence="6 7">
    <name type="scientific">Caulobacter mirabilis</name>
    <dbReference type="NCBI Taxonomy" id="69666"/>
    <lineage>
        <taxon>Bacteria</taxon>
        <taxon>Pseudomonadati</taxon>
        <taxon>Pseudomonadota</taxon>
        <taxon>Alphaproteobacteria</taxon>
        <taxon>Caulobacterales</taxon>
        <taxon>Caulobacteraceae</taxon>
        <taxon>Caulobacter</taxon>
    </lineage>
</organism>
<dbReference type="PANTHER" id="PTHR12338">
    <property type="entry name" value="AUTOTRANSPORTER"/>
    <property type="match status" value="1"/>
</dbReference>
<dbReference type="InterPro" id="IPR041286">
    <property type="entry name" value="MBG_2"/>
</dbReference>
<dbReference type="Proteomes" id="UP000228945">
    <property type="component" value="Chromosome"/>
</dbReference>
<dbReference type="NCBIfam" id="TIGR01901">
    <property type="entry name" value="adhes_NPXG"/>
    <property type="match status" value="1"/>
</dbReference>
<sequence>MGPAAPHRPHPQRRPLHADRRRSVLDVMSLAMPHRPFLTALLTSSALIAAAQAHAQALPTGGTVASGGVTISTPTAGQMTINQSTGQAIVNWQGFSIGQGNSVDIQQPSAQSVLLNRVTGNTPSTIAGSLTANGQVFLVNPNGIAISKTGQVSAAGFVASSLDIADDDFLAGKLTFKGAGRSAAVSNQGAVVVGRGGYAALIGGRIENAGSIIAPLGKVALGAGERATLDLAGDGFLQVAVPSAEQAAEPLIVQSGRITADGGLVQVSAAAARDAARRTVNLEGVIEARSVSGRPGAVVLDGGGGAVSITGDVDASARDGGRGGAITVTGEAITLTGASLDASGRDGGGAVRIGGDFQGQGDLARARTVTIDGASAVTADALEAGNGGRVIVWSDDVTAFSGRISARGGANGGDGGFTEVSGKRLLGFNGTVDLRAPKGRTGDLLLDPYNVTISNAPDTGGFTATGDNSVINVTTLQNALATANVTISTGAGGTQDGDITIAAPISWSANTLTLSAHRSIAVNAGLVADGTAGLALNYGAGGGVTYAYGFSANFTGPQGGQSLTINGQAYTLIYDAAQLQAITQTGLGGRYALATSFNAVATRTWGPYGFTPIGTVNGSLQGDGFTGTFDGLGNVVSNLFIGTPNSGIGLFGRIGIGGVVRNLGLSDVYINANQVAGALAGNVRGTVQNVWASGWVSGTAVVGGLVGINGGAISQSFSLVGVKARDSINVGGLVGENYGTIADTYVMGAILGGDRVGGLVGDNQGSITRSFFAGSVHGNSNVGPLVGRNQGAGTVTASLYDSTRSYFGGGLSTVQFQTGGGALATLGSAFAGGADGLYPYLKAFFPNGAQAVSGIAYKDQGRNPLISAQPAPVYSKDPAFVSLNAMGFYWGSVTTDRNGYYYFLVPAGMLAAGDSAAVYTNQSSGPDAPGTTNAFHLFTASGATVQGGVDLYGNTRTFNTAALLYSQTAIDTTALAQAIGGNTVAQAAYNGATAQRILATGASYTVDTPLSVAAGQQLSIETVAPGSLLILNAATTLASGGGLVLRSAGDLRIAAAITTADTTYFKLGSGGTMTIDAPITVIGGYTQGWTGSYWYSPDFSTMVLESAGAIRVNAVVTNRGANTFDIRYGGPDTNFTFARGGRLDYVNNFGNTIYNTATGGRALVINGEGYALISRIQDLPSMNGSAGRFALVANLGAGSYGSALIGSFSGRFDGLGHTIDNLTITGTGAQLGLFGTLASGSVVRNVGLNGGTIAGGAGSDVGALAGLSQGSIFNVWSSAAVIGTDGDIGGLVGENAGSIANSYVTGLVRGGGGTAGAIAGRNPGSVHNVLAAGLLFNTNASTGLVGDNSGVIDGALITGYANAGSTLLSAVGTGSGSVSNVYVDSDTTGFSSGGVVLTTAQLQGGGVPVGLSGDVWTGGTGGKYPYLRSFFPNGIDIVSGTARKADGSAWQAMITLAAGGAAISTVGSGANGYYYAFGAPGTLSAGQGLVAFTADGADALTFRIGSRNDLTSGFDLTETWRRDDLGPLASLSAAQATLVATAGSLTSGLTPANREISSGAAAFSIDQAVNQSGLLALKASGAVTQTAGVTAANLVITGAGDFTLNHAGNAVATVAASVGSLALTTGGALTVSSLSDGSGTTINGVTTTGAVTLSAVGDLTLAAKVSGASPVLSTRGLFINNQGSDGVIAASGRWLVYANSHLGNTFGSLDSQNMALFGRTLATAAPGAITQTGNRYVFANSPTITVAARNATKVYGEVIAPGGLPSLWADLVGAPSVAGVFLAPTIDALFPSLAVSSTGAAATAGVGTGYTLEIVPGSLASDYGYTVNTTSGSLTVTRRAITVTADALNRIYGNANPLLTYTIGGLGLVNGDSLTGSLTTGATTASGVGSYAITQGDLAASSNYDLTFVGANLQITPRALTVTADALSRIYGNTNPLLTYVVNGLGLVNGDTLTGALATGATTASGVGTYAITQGDLAASANYDLTFIGSNLQITPRALTVTADALSRIYGNTNPLLTYVVSGLGLVNGDTLTGALATGATTASGVGTYAITQGDLAASANYDLTFIGSNLQITPRALTVTADALSRIYGNTNPLLTYVVSGLGLVNGDTLTGALATGATTASGVGTYAITQGDLAASANYDLTFIGSNLQITPRALTVTADALSRIYGNTNPLLTYVVSGLGLVNGDTLTGALATGATTASGVGSYAITQGDLAASSNYDLTFVGATLAITPRAITVTADALSRIYGNANPLLTYTIGGLGLVNSDALSGALATGATTASGVGTYAITQGDLAASGNYDLTFVGSNLTVTPRAITITADALNRIYGNANPLLTYAVGGLGLVNGDSLSGALATGATTASGIGTYAISQGDLAASSNYDLTFIGSTLQITPRALTVTADALSRIYGNANPLLTYVVSGLGLVNGDSLSGALATGATTASGIGTYAISQGDLAASANYDLTFIGSNLQITPRALTVTADALSRIYGNTNPLLTYVVSGLGLVNGDTLTGALATGATTASGVGTYAVTQGDLAATANYDLTFVGSNLAITPRAITVTADALSRIYGNANPLLTYAVGGLGLVNGDTLSGALATGATTASGVGTYAVTQGDLAASGNYDLTFVGSNLTVTPRAITITADALSRIYGNANPLLTYAVGGLGLVNGDTLSGALATGATTASGVGTYAVTQGDLAASGNYDLTFVGSSLTVTPRAITITADALNRIYGNANPLLTYAVGGLGLVNGDSLTGALTTGATTASGVGSYAISQGDLAASANYDLTFVGSTLAITPRAITVTADALSRIYGNANPLLTYAVGGLGLVNGDTLSGGLATGATTASGVGTYAISQGDLAASANYDLTFVGSTLAITPRAITVTADALSRIYGNANPLLTYAVGGLGLVNGDTLSGALTTGATTASGVGSYAISQGDLAASSNYDLTFVGSTLAITPRAITVTADALSRIYGNANPLLTYAVGGLGLVNGDSLTGALATGATTASGVGTYAISQGDLAASANYDLTFVGSNLTVTPRAITVTADALSRIYGNANPLLTYAVGGLGLVNGDSLTGSLTTSATTASGVGSYAITQGSLTASANYTITFTGGGLTITPRPVTVIAHNQSRTQGFVNPPLTYSLGGLGLVNGDGFTGGLATDAAQGSPAGDYRIGRGDLSISANYAVTFLDGVMTVTAAPPPAQDGASAIQERFLAPYAPPALDPRPIDSGTDDDRVITEDPRLIAPLICSDGRVAAACVVASR</sequence>
<feature type="domain" description="Filamentous haemagglutinin FhaB/tRNA nuclease CdiA-like TPS" evidence="5">
    <location>
        <begin position="55"/>
        <end position="168"/>
    </location>
</feature>
<dbReference type="InterPro" id="IPR050909">
    <property type="entry name" value="Bact_Autotransporter_VF"/>
</dbReference>
<dbReference type="SMART" id="SM00912">
    <property type="entry name" value="Haemagg_act"/>
    <property type="match status" value="1"/>
</dbReference>
<dbReference type="GO" id="GO:0005576">
    <property type="term" value="C:extracellular region"/>
    <property type="evidence" value="ECO:0007669"/>
    <property type="project" value="UniProtKB-SubCell"/>
</dbReference>
<evidence type="ECO:0000259" key="5">
    <source>
        <dbReference type="SMART" id="SM00912"/>
    </source>
</evidence>
<keyword evidence="7" id="KW-1185">Reference proteome</keyword>
<evidence type="ECO:0000256" key="1">
    <source>
        <dbReference type="ARBA" id="ARBA00004613"/>
    </source>
</evidence>